<keyword evidence="2" id="KW-0963">Cytoplasm</keyword>
<proteinExistence type="predicted"/>
<dbReference type="AlphaFoldDB" id="A0AAW1K342"/>
<comment type="subcellular location">
    <subcellularLocation>
        <location evidence="1">Cytoplasm</location>
    </subcellularLocation>
</comment>
<dbReference type="PANTHER" id="PTHR44085">
    <property type="entry name" value="SEPIAPTERIN REDUCTASE"/>
    <property type="match status" value="1"/>
</dbReference>
<dbReference type="InterPro" id="IPR002347">
    <property type="entry name" value="SDR_fam"/>
</dbReference>
<name>A0AAW1K342_POPJA</name>
<sequence length="261" mass="28971">MCTVPLDFTKPIFAMVTGSGRGIGKILIQYLAKTVSPGSKLFGISNLPDKAKQVKELCAHGRQDVDIEVQIMDLTRIDVGDYYAALDSVSTTPNLKEKSYEFALIVHNAGNLGEVGLTENLNDLTAWHEYYDLNLFSCILLNNTFIKYCKPYVRHLFVVNVSSVYTVFGIPKLSMFCSAKAARNAYFSILSKEDNDITVLNYSPGLAKTVFFEELRSHIPQWAELNKTIEIEETVTKLVDTLAKGNYASGSVVDVFGRSLA</sequence>
<evidence type="ECO:0000313" key="6">
    <source>
        <dbReference type="Proteomes" id="UP001458880"/>
    </source>
</evidence>
<dbReference type="Proteomes" id="UP001458880">
    <property type="component" value="Unassembled WGS sequence"/>
</dbReference>
<evidence type="ECO:0000256" key="2">
    <source>
        <dbReference type="ARBA" id="ARBA00022490"/>
    </source>
</evidence>
<reference evidence="5 6" key="1">
    <citation type="journal article" date="2024" name="BMC Genomics">
        <title>De novo assembly and annotation of Popillia japonica's genome with initial clues to its potential as an invasive pest.</title>
        <authorList>
            <person name="Cucini C."/>
            <person name="Boschi S."/>
            <person name="Funari R."/>
            <person name="Cardaioli E."/>
            <person name="Iannotti N."/>
            <person name="Marturano G."/>
            <person name="Paoli F."/>
            <person name="Bruttini M."/>
            <person name="Carapelli A."/>
            <person name="Frati F."/>
            <person name="Nardi F."/>
        </authorList>
    </citation>
    <scope>NUCLEOTIDE SEQUENCE [LARGE SCALE GENOMIC DNA]</scope>
    <source>
        <strain evidence="5">DMR45628</strain>
    </source>
</reference>
<keyword evidence="6" id="KW-1185">Reference proteome</keyword>
<protein>
    <submittedName>
        <fullName evidence="5">Short chain dehydrogenase</fullName>
    </submittedName>
</protein>
<accession>A0AAW1K342</accession>
<evidence type="ECO:0000256" key="1">
    <source>
        <dbReference type="ARBA" id="ARBA00004496"/>
    </source>
</evidence>
<comment type="caution">
    <text evidence="5">The sequence shown here is derived from an EMBL/GenBank/DDBJ whole genome shotgun (WGS) entry which is preliminary data.</text>
</comment>
<dbReference type="InterPro" id="IPR051721">
    <property type="entry name" value="Biopterin_syn/organic_redct"/>
</dbReference>
<keyword evidence="3" id="KW-0521">NADP</keyword>
<dbReference type="PANTHER" id="PTHR44085:SF2">
    <property type="entry name" value="SEPIAPTERIN REDUCTASE"/>
    <property type="match status" value="1"/>
</dbReference>
<dbReference type="SUPFAM" id="SSF51735">
    <property type="entry name" value="NAD(P)-binding Rossmann-fold domains"/>
    <property type="match status" value="1"/>
</dbReference>
<dbReference type="Gene3D" id="3.40.50.720">
    <property type="entry name" value="NAD(P)-binding Rossmann-like Domain"/>
    <property type="match status" value="1"/>
</dbReference>
<dbReference type="GO" id="GO:0006729">
    <property type="term" value="P:tetrahydrobiopterin biosynthetic process"/>
    <property type="evidence" value="ECO:0007669"/>
    <property type="project" value="TreeGrafter"/>
</dbReference>
<gene>
    <name evidence="5" type="ORF">QE152_g25152</name>
</gene>
<dbReference type="Pfam" id="PF00106">
    <property type="entry name" value="adh_short"/>
    <property type="match status" value="1"/>
</dbReference>
<evidence type="ECO:0000313" key="5">
    <source>
        <dbReference type="EMBL" id="KAK9711966.1"/>
    </source>
</evidence>
<evidence type="ECO:0000256" key="4">
    <source>
        <dbReference type="ARBA" id="ARBA00023002"/>
    </source>
</evidence>
<dbReference type="InterPro" id="IPR036291">
    <property type="entry name" value="NAD(P)-bd_dom_sf"/>
</dbReference>
<organism evidence="5 6">
    <name type="scientific">Popillia japonica</name>
    <name type="common">Japanese beetle</name>
    <dbReference type="NCBI Taxonomy" id="7064"/>
    <lineage>
        <taxon>Eukaryota</taxon>
        <taxon>Metazoa</taxon>
        <taxon>Ecdysozoa</taxon>
        <taxon>Arthropoda</taxon>
        <taxon>Hexapoda</taxon>
        <taxon>Insecta</taxon>
        <taxon>Pterygota</taxon>
        <taxon>Neoptera</taxon>
        <taxon>Endopterygota</taxon>
        <taxon>Coleoptera</taxon>
        <taxon>Polyphaga</taxon>
        <taxon>Scarabaeiformia</taxon>
        <taxon>Scarabaeidae</taxon>
        <taxon>Rutelinae</taxon>
        <taxon>Popillia</taxon>
    </lineage>
</organism>
<keyword evidence="4" id="KW-0560">Oxidoreductase</keyword>
<dbReference type="GO" id="GO:0004757">
    <property type="term" value="F:sepiapterin reductase (NADP+) activity"/>
    <property type="evidence" value="ECO:0007669"/>
    <property type="project" value="TreeGrafter"/>
</dbReference>
<dbReference type="GO" id="GO:0005737">
    <property type="term" value="C:cytoplasm"/>
    <property type="evidence" value="ECO:0007669"/>
    <property type="project" value="UniProtKB-SubCell"/>
</dbReference>
<evidence type="ECO:0000256" key="3">
    <source>
        <dbReference type="ARBA" id="ARBA00022857"/>
    </source>
</evidence>
<dbReference type="EMBL" id="JASPKY010000270">
    <property type="protein sequence ID" value="KAK9711966.1"/>
    <property type="molecule type" value="Genomic_DNA"/>
</dbReference>